<evidence type="ECO:0000313" key="7">
    <source>
        <dbReference type="EMBL" id="CAL6021398.1"/>
    </source>
</evidence>
<evidence type="ECO:0000313" key="4">
    <source>
        <dbReference type="EMBL" id="CAI9946311.1"/>
    </source>
</evidence>
<dbReference type="AlphaFoldDB" id="A0AA86PU86"/>
<dbReference type="Proteomes" id="UP001642409">
    <property type="component" value="Unassembled WGS sequence"/>
</dbReference>
<dbReference type="PROSITE" id="PS51294">
    <property type="entry name" value="HTH_MYB"/>
    <property type="match status" value="1"/>
</dbReference>
<evidence type="ECO:0000313" key="6">
    <source>
        <dbReference type="EMBL" id="CAL6021382.1"/>
    </source>
</evidence>
<dbReference type="EMBL" id="CATOUU010000762">
    <property type="protein sequence ID" value="CAI9946319.1"/>
    <property type="molecule type" value="Genomic_DNA"/>
</dbReference>
<comment type="caution">
    <text evidence="5">The sequence shown here is derived from an EMBL/GenBank/DDBJ whole genome shotgun (WGS) entry which is preliminary data.</text>
</comment>
<evidence type="ECO:0000313" key="5">
    <source>
        <dbReference type="EMBL" id="CAI9946319.1"/>
    </source>
</evidence>
<dbReference type="EMBL" id="CAXDID020000089">
    <property type="protein sequence ID" value="CAL6021382.1"/>
    <property type="molecule type" value="Genomic_DNA"/>
</dbReference>
<evidence type="ECO:0000256" key="1">
    <source>
        <dbReference type="SAM" id="MobiDB-lite"/>
    </source>
</evidence>
<dbReference type="EMBL" id="CATOUU010000762">
    <property type="protein sequence ID" value="CAI9946311.1"/>
    <property type="molecule type" value="Genomic_DNA"/>
</dbReference>
<dbReference type="SMART" id="SM00717">
    <property type="entry name" value="SANT"/>
    <property type="match status" value="1"/>
</dbReference>
<protein>
    <submittedName>
        <fullName evidence="5">Myb domain</fullName>
    </submittedName>
</protein>
<dbReference type="InterPro" id="IPR009057">
    <property type="entry name" value="Homeodomain-like_sf"/>
</dbReference>
<organism evidence="5">
    <name type="scientific">Hexamita inflata</name>
    <dbReference type="NCBI Taxonomy" id="28002"/>
    <lineage>
        <taxon>Eukaryota</taxon>
        <taxon>Metamonada</taxon>
        <taxon>Diplomonadida</taxon>
        <taxon>Hexamitidae</taxon>
        <taxon>Hexamitinae</taxon>
        <taxon>Hexamita</taxon>
    </lineage>
</organism>
<feature type="region of interest" description="Disordered" evidence="1">
    <location>
        <begin position="50"/>
        <end position="76"/>
    </location>
</feature>
<accession>A0AA86PU86</accession>
<dbReference type="PROSITE" id="PS50090">
    <property type="entry name" value="MYB_LIKE"/>
    <property type="match status" value="1"/>
</dbReference>
<dbReference type="InterPro" id="IPR039467">
    <property type="entry name" value="TFIIIB_B''_Myb"/>
</dbReference>
<gene>
    <name evidence="6" type="ORF">HINF_LOCUS28136</name>
    <name evidence="7" type="ORF">HINF_LOCUS28144</name>
    <name evidence="4" type="ORF">HINF_LOCUS33956</name>
    <name evidence="5" type="ORF">HINF_LOCUS33964</name>
</gene>
<dbReference type="EMBL" id="CAXDID020000089">
    <property type="protein sequence ID" value="CAL6021398.1"/>
    <property type="molecule type" value="Genomic_DNA"/>
</dbReference>
<feature type="domain" description="HTH myb-type" evidence="3">
    <location>
        <begin position="1"/>
        <end position="54"/>
    </location>
</feature>
<evidence type="ECO:0000259" key="3">
    <source>
        <dbReference type="PROSITE" id="PS51294"/>
    </source>
</evidence>
<sequence>MHREVKRWTDAEEQMFLDMLKRYSTDFRLIASMLPDRTYNQVRAHYYNRARASQQGARTTSESASKTPSETQESAANQSYFAIFDVYE</sequence>
<dbReference type="InterPro" id="IPR001005">
    <property type="entry name" value="SANT/Myb"/>
</dbReference>
<keyword evidence="8" id="KW-1185">Reference proteome</keyword>
<dbReference type="Pfam" id="PF15963">
    <property type="entry name" value="Myb_DNA-bind_7"/>
    <property type="match status" value="1"/>
</dbReference>
<reference evidence="6 8" key="2">
    <citation type="submission" date="2024-07" db="EMBL/GenBank/DDBJ databases">
        <authorList>
            <person name="Akdeniz Z."/>
        </authorList>
    </citation>
    <scope>NUCLEOTIDE SEQUENCE [LARGE SCALE GENOMIC DNA]</scope>
</reference>
<dbReference type="SUPFAM" id="SSF46689">
    <property type="entry name" value="Homeodomain-like"/>
    <property type="match status" value="1"/>
</dbReference>
<proteinExistence type="predicted"/>
<dbReference type="InterPro" id="IPR017930">
    <property type="entry name" value="Myb_dom"/>
</dbReference>
<dbReference type="Gene3D" id="1.10.10.60">
    <property type="entry name" value="Homeodomain-like"/>
    <property type="match status" value="1"/>
</dbReference>
<feature type="compositionally biased region" description="Polar residues" evidence="1">
    <location>
        <begin position="51"/>
        <end position="76"/>
    </location>
</feature>
<evidence type="ECO:0000259" key="2">
    <source>
        <dbReference type="PROSITE" id="PS50090"/>
    </source>
</evidence>
<name>A0AA86PU86_9EUKA</name>
<dbReference type="CDD" id="cd00167">
    <property type="entry name" value="SANT"/>
    <property type="match status" value="1"/>
</dbReference>
<feature type="domain" description="Myb-like" evidence="2">
    <location>
        <begin position="1"/>
        <end position="50"/>
    </location>
</feature>
<evidence type="ECO:0000313" key="8">
    <source>
        <dbReference type="Proteomes" id="UP001642409"/>
    </source>
</evidence>
<reference evidence="5" key="1">
    <citation type="submission" date="2023-06" db="EMBL/GenBank/DDBJ databases">
        <authorList>
            <person name="Kurt Z."/>
        </authorList>
    </citation>
    <scope>NUCLEOTIDE SEQUENCE</scope>
</reference>